<dbReference type="RefSeq" id="WP_191840561.1">
    <property type="nucleotide sequence ID" value="NZ_BAAALB010000026.1"/>
</dbReference>
<dbReference type="GO" id="GO:0005524">
    <property type="term" value="F:ATP binding"/>
    <property type="evidence" value="ECO:0007669"/>
    <property type="project" value="UniProtKB-KW"/>
</dbReference>
<evidence type="ECO:0000313" key="6">
    <source>
        <dbReference type="EMBL" id="GIF92738.1"/>
    </source>
</evidence>
<evidence type="ECO:0000313" key="7">
    <source>
        <dbReference type="Proteomes" id="UP000619293"/>
    </source>
</evidence>
<dbReference type="PROSITE" id="PS50893">
    <property type="entry name" value="ABC_TRANSPORTER_2"/>
    <property type="match status" value="1"/>
</dbReference>
<dbReference type="InterPro" id="IPR027417">
    <property type="entry name" value="P-loop_NTPase"/>
</dbReference>
<comment type="similarity">
    <text evidence="1">Belongs to the ABC transporter superfamily.</text>
</comment>
<keyword evidence="2" id="KW-0813">Transport</keyword>
<comment type="caution">
    <text evidence="6">The sequence shown here is derived from an EMBL/GenBank/DDBJ whole genome shotgun (WGS) entry which is preliminary data.</text>
</comment>
<dbReference type="Pfam" id="PF00005">
    <property type="entry name" value="ABC_tran"/>
    <property type="match status" value="1"/>
</dbReference>
<evidence type="ECO:0000256" key="1">
    <source>
        <dbReference type="ARBA" id="ARBA00005417"/>
    </source>
</evidence>
<dbReference type="PANTHER" id="PTHR43335">
    <property type="entry name" value="ABC TRANSPORTER, ATP-BINDING PROTEIN"/>
    <property type="match status" value="1"/>
</dbReference>
<gene>
    <name evidence="6" type="ORF">Cch02nite_61820</name>
</gene>
<dbReference type="SUPFAM" id="SSF52540">
    <property type="entry name" value="P-loop containing nucleoside triphosphate hydrolases"/>
    <property type="match status" value="1"/>
</dbReference>
<protein>
    <submittedName>
        <fullName evidence="6">ABC transporter ATP-binding protein</fullName>
    </submittedName>
</protein>
<evidence type="ECO:0000256" key="3">
    <source>
        <dbReference type="ARBA" id="ARBA00022741"/>
    </source>
</evidence>
<keyword evidence="4 6" id="KW-0067">ATP-binding</keyword>
<name>A0A8J3K4I8_9ACTN</name>
<dbReference type="InterPro" id="IPR003593">
    <property type="entry name" value="AAA+_ATPase"/>
</dbReference>
<dbReference type="GO" id="GO:0016887">
    <property type="term" value="F:ATP hydrolysis activity"/>
    <property type="evidence" value="ECO:0007669"/>
    <property type="project" value="InterPro"/>
</dbReference>
<dbReference type="AlphaFoldDB" id="A0A8J3K4I8"/>
<dbReference type="PANTHER" id="PTHR43335:SF2">
    <property type="entry name" value="ABC TRANSPORTER, ATP-BINDING PROTEIN"/>
    <property type="match status" value="1"/>
</dbReference>
<evidence type="ECO:0000256" key="2">
    <source>
        <dbReference type="ARBA" id="ARBA00022448"/>
    </source>
</evidence>
<dbReference type="Gene3D" id="3.40.50.300">
    <property type="entry name" value="P-loop containing nucleotide triphosphate hydrolases"/>
    <property type="match status" value="1"/>
</dbReference>
<dbReference type="EMBL" id="BONG01000050">
    <property type="protein sequence ID" value="GIF92738.1"/>
    <property type="molecule type" value="Genomic_DNA"/>
</dbReference>
<dbReference type="Proteomes" id="UP000619293">
    <property type="component" value="Unassembled WGS sequence"/>
</dbReference>
<feature type="domain" description="ABC transporter" evidence="5">
    <location>
        <begin position="7"/>
        <end position="228"/>
    </location>
</feature>
<evidence type="ECO:0000256" key="4">
    <source>
        <dbReference type="ARBA" id="ARBA00022840"/>
    </source>
</evidence>
<sequence>MTEHDRLVCERLTKSYRSGFRLGPLTMEVATGVTCLVGPNGAGKSTFFRLAAGVDRPSSGSIGVVAETGGAGLGYLPQEPKLPNSATCEEFLHHVAWLQRVPRRDRAGAASHALDQVGLSDRRNARIGTLSGGMRRRLGIAHALVHDPLVLLLDEPTVGLDPRQRIALREAVAAVSRNRIVIVSTHLVEDVRGLADRVVILGEGQVAYDGDVASLEAHATDDAPGDTDLERAIAVLMTGASE</sequence>
<keyword evidence="7" id="KW-1185">Reference proteome</keyword>
<accession>A0A8J3K4I8</accession>
<proteinExistence type="inferred from homology"/>
<dbReference type="InterPro" id="IPR003439">
    <property type="entry name" value="ABC_transporter-like_ATP-bd"/>
</dbReference>
<organism evidence="6 7">
    <name type="scientific">Catellatospora chokoriensis</name>
    <dbReference type="NCBI Taxonomy" id="310353"/>
    <lineage>
        <taxon>Bacteria</taxon>
        <taxon>Bacillati</taxon>
        <taxon>Actinomycetota</taxon>
        <taxon>Actinomycetes</taxon>
        <taxon>Micromonosporales</taxon>
        <taxon>Micromonosporaceae</taxon>
        <taxon>Catellatospora</taxon>
    </lineage>
</organism>
<reference evidence="6 7" key="1">
    <citation type="submission" date="2021-01" db="EMBL/GenBank/DDBJ databases">
        <title>Whole genome shotgun sequence of Catellatospora chokoriensis NBRC 107358.</title>
        <authorList>
            <person name="Komaki H."/>
            <person name="Tamura T."/>
        </authorList>
    </citation>
    <scope>NUCLEOTIDE SEQUENCE [LARGE SCALE GENOMIC DNA]</scope>
    <source>
        <strain evidence="6 7">NBRC 107358</strain>
    </source>
</reference>
<evidence type="ECO:0000259" key="5">
    <source>
        <dbReference type="PROSITE" id="PS50893"/>
    </source>
</evidence>
<keyword evidence="3" id="KW-0547">Nucleotide-binding</keyword>
<dbReference type="SMART" id="SM00382">
    <property type="entry name" value="AAA"/>
    <property type="match status" value="1"/>
</dbReference>